<organism evidence="3 4">
    <name type="scientific">Actinophytocola xinjiangensis</name>
    <dbReference type="NCBI Taxonomy" id="485602"/>
    <lineage>
        <taxon>Bacteria</taxon>
        <taxon>Bacillati</taxon>
        <taxon>Actinomycetota</taxon>
        <taxon>Actinomycetes</taxon>
        <taxon>Pseudonocardiales</taxon>
        <taxon>Pseudonocardiaceae</taxon>
    </lineage>
</organism>
<dbReference type="PANTHER" id="PTHR42993:SF1">
    <property type="entry name" value="MAOC-LIKE DEHYDRATASE DOMAIN-CONTAINING PROTEIN"/>
    <property type="match status" value="1"/>
</dbReference>
<sequence length="159" mass="17529">MSQYARLSELTGRVGTHLGHSDWWPIDQDMIDRFADLTHDRQWLHVDRERAAAGPFGATIAHGYLIVSLLADMVLGMLAVDEVDLIVNKGLDRLRFKAPVRCGDRVRARVELVSATPRVYGYTELLLGAVVETGSGTVAMTGQVRMLMHVPEHVPAPTG</sequence>
<dbReference type="AlphaFoldDB" id="A0A7Z1B0T3"/>
<evidence type="ECO:0000256" key="1">
    <source>
        <dbReference type="ARBA" id="ARBA00005254"/>
    </source>
</evidence>
<dbReference type="Pfam" id="PF01575">
    <property type="entry name" value="MaoC_dehydratas"/>
    <property type="match status" value="1"/>
</dbReference>
<name>A0A7Z1B0T3_9PSEU</name>
<protein>
    <recommendedName>
        <fullName evidence="2">MaoC-like domain-containing protein</fullName>
    </recommendedName>
</protein>
<evidence type="ECO:0000313" key="3">
    <source>
        <dbReference type="EMBL" id="OLF13960.1"/>
    </source>
</evidence>
<dbReference type="CDD" id="cd03450">
    <property type="entry name" value="NodN"/>
    <property type="match status" value="1"/>
</dbReference>
<accession>A0A7Z1B0T3</accession>
<evidence type="ECO:0000313" key="4">
    <source>
        <dbReference type="Proteomes" id="UP000185696"/>
    </source>
</evidence>
<dbReference type="RefSeq" id="WP_075130908.1">
    <property type="nucleotide sequence ID" value="NZ_MSIF01000001.1"/>
</dbReference>
<dbReference type="PANTHER" id="PTHR42993">
    <property type="entry name" value="MAOC-LIKE DEHYDRATASE DOMAIN-CONTAINING PROTEIN"/>
    <property type="match status" value="1"/>
</dbReference>
<reference evidence="3 4" key="1">
    <citation type="submission" date="2016-12" db="EMBL/GenBank/DDBJ databases">
        <title>The draft genome sequence of Actinophytocola xinjiangensis.</title>
        <authorList>
            <person name="Wang W."/>
            <person name="Yuan L."/>
        </authorList>
    </citation>
    <scope>NUCLEOTIDE SEQUENCE [LARGE SCALE GENOMIC DNA]</scope>
    <source>
        <strain evidence="3 4">CGMCC 4.4663</strain>
    </source>
</reference>
<proteinExistence type="inferred from homology"/>
<gene>
    <name evidence="3" type="ORF">BLA60_01920</name>
</gene>
<dbReference type="InterPro" id="IPR002539">
    <property type="entry name" value="MaoC-like_dom"/>
</dbReference>
<dbReference type="InterPro" id="IPR029069">
    <property type="entry name" value="HotDog_dom_sf"/>
</dbReference>
<dbReference type="InterPro" id="IPR039375">
    <property type="entry name" value="NodN-like"/>
</dbReference>
<dbReference type="Proteomes" id="UP000185696">
    <property type="component" value="Unassembled WGS sequence"/>
</dbReference>
<keyword evidence="4" id="KW-1185">Reference proteome</keyword>
<comment type="similarity">
    <text evidence="1">Belongs to the enoyl-CoA hydratase/isomerase family.</text>
</comment>
<evidence type="ECO:0000259" key="2">
    <source>
        <dbReference type="Pfam" id="PF01575"/>
    </source>
</evidence>
<dbReference type="Gene3D" id="3.10.129.10">
    <property type="entry name" value="Hotdog Thioesterase"/>
    <property type="match status" value="1"/>
</dbReference>
<dbReference type="SUPFAM" id="SSF54637">
    <property type="entry name" value="Thioesterase/thiol ester dehydrase-isomerase"/>
    <property type="match status" value="1"/>
</dbReference>
<comment type="caution">
    <text evidence="3">The sequence shown here is derived from an EMBL/GenBank/DDBJ whole genome shotgun (WGS) entry which is preliminary data.</text>
</comment>
<feature type="domain" description="MaoC-like" evidence="2">
    <location>
        <begin position="13"/>
        <end position="114"/>
    </location>
</feature>
<dbReference type="EMBL" id="MSIF01000001">
    <property type="protein sequence ID" value="OLF13960.1"/>
    <property type="molecule type" value="Genomic_DNA"/>
</dbReference>
<dbReference type="OrthoDB" id="9801735at2"/>